<feature type="domain" description="Extradiol ring-cleavage dioxygenase LigAB LigA subunit" evidence="1">
    <location>
        <begin position="41"/>
        <end position="123"/>
    </location>
</feature>
<dbReference type="InterPro" id="IPR011986">
    <property type="entry name" value="Xdiol_dOase_LigA"/>
</dbReference>
<dbReference type="RefSeq" id="WP_116518418.1">
    <property type="nucleotide sequence ID" value="NZ_JACCEX010000002.1"/>
</dbReference>
<name>A0A2U1CNG3_9BURK</name>
<accession>A0A2U1CNG3</accession>
<keyword evidence="3" id="KW-1185">Reference proteome</keyword>
<dbReference type="AlphaFoldDB" id="A0A2U1CNG3"/>
<dbReference type="SUPFAM" id="SSF48076">
    <property type="entry name" value="LigA subunit of an aromatic-ring-opening dioxygenase LigAB"/>
    <property type="match status" value="1"/>
</dbReference>
<evidence type="ECO:0000313" key="3">
    <source>
        <dbReference type="Proteomes" id="UP000246145"/>
    </source>
</evidence>
<evidence type="ECO:0000259" key="1">
    <source>
        <dbReference type="Pfam" id="PF07746"/>
    </source>
</evidence>
<dbReference type="STRING" id="1231391.GCA_000308195_02089"/>
<dbReference type="EMBL" id="QEKO01000002">
    <property type="protein sequence ID" value="PVY62551.1"/>
    <property type="molecule type" value="Genomic_DNA"/>
</dbReference>
<keyword evidence="2" id="KW-0560">Oxidoreductase</keyword>
<dbReference type="OrthoDB" id="8685817at2"/>
<evidence type="ECO:0000313" key="2">
    <source>
        <dbReference type="EMBL" id="PVY62551.1"/>
    </source>
</evidence>
<dbReference type="Gene3D" id="1.10.700.10">
    <property type="entry name" value="Dioxygenase LigAB, LigA subunit"/>
    <property type="match status" value="1"/>
</dbReference>
<reference evidence="2 3" key="1">
    <citation type="submission" date="2018-04" db="EMBL/GenBank/DDBJ databases">
        <title>Genomic Encyclopedia of Type Strains, Phase IV (KMG-IV): sequencing the most valuable type-strain genomes for metagenomic binning, comparative biology and taxonomic classification.</title>
        <authorList>
            <person name="Goeker M."/>
        </authorList>
    </citation>
    <scope>NUCLEOTIDE SEQUENCE [LARGE SCALE GENOMIC DNA]</scope>
    <source>
        <strain evidence="2 3">DSM 10065</strain>
    </source>
</reference>
<comment type="caution">
    <text evidence="2">The sequence shown here is derived from an EMBL/GenBank/DDBJ whole genome shotgun (WGS) entry which is preliminary data.</text>
</comment>
<sequence>MNTIDNTSPPAESATKGPGFDLHWPGTLIFSPQLALKGHHLNKFALSLRKPENRCSYLANETAYMKAQHLSEDEIRLVLERDWSALLLAGGHLQAVLKVAATVGQSLWHIGAHNAQMDVERLKAACPRKVSGLPEGMH</sequence>
<dbReference type="Proteomes" id="UP000246145">
    <property type="component" value="Unassembled WGS sequence"/>
</dbReference>
<dbReference type="Pfam" id="PF07746">
    <property type="entry name" value="LigA"/>
    <property type="match status" value="1"/>
</dbReference>
<organism evidence="2 3">
    <name type="scientific">Pusillimonas noertemannii</name>
    <dbReference type="NCBI Taxonomy" id="305977"/>
    <lineage>
        <taxon>Bacteria</taxon>
        <taxon>Pseudomonadati</taxon>
        <taxon>Pseudomonadota</taxon>
        <taxon>Betaproteobacteria</taxon>
        <taxon>Burkholderiales</taxon>
        <taxon>Alcaligenaceae</taxon>
        <taxon>Pusillimonas</taxon>
    </lineage>
</organism>
<dbReference type="InterPro" id="IPR036622">
    <property type="entry name" value="LigA_sf"/>
</dbReference>
<gene>
    <name evidence="2" type="ORF">C7440_2045</name>
</gene>
<protein>
    <submittedName>
        <fullName evidence="2">Protocatechuate 4,5-dioxygenase alpha subunit</fullName>
    </submittedName>
</protein>
<proteinExistence type="predicted"/>
<keyword evidence="2" id="KW-0223">Dioxygenase</keyword>
<dbReference type="GO" id="GO:0051213">
    <property type="term" value="F:dioxygenase activity"/>
    <property type="evidence" value="ECO:0007669"/>
    <property type="project" value="UniProtKB-KW"/>
</dbReference>